<dbReference type="Proteomes" id="UP000499080">
    <property type="component" value="Unassembled WGS sequence"/>
</dbReference>
<evidence type="ECO:0000313" key="2">
    <source>
        <dbReference type="Proteomes" id="UP000499080"/>
    </source>
</evidence>
<organism evidence="1 2">
    <name type="scientific">Araneus ventricosus</name>
    <name type="common">Orbweaver spider</name>
    <name type="synonym">Epeira ventricosa</name>
    <dbReference type="NCBI Taxonomy" id="182803"/>
    <lineage>
        <taxon>Eukaryota</taxon>
        <taxon>Metazoa</taxon>
        <taxon>Ecdysozoa</taxon>
        <taxon>Arthropoda</taxon>
        <taxon>Chelicerata</taxon>
        <taxon>Arachnida</taxon>
        <taxon>Araneae</taxon>
        <taxon>Araneomorphae</taxon>
        <taxon>Entelegynae</taxon>
        <taxon>Araneoidea</taxon>
        <taxon>Araneidae</taxon>
        <taxon>Araneus</taxon>
    </lineage>
</organism>
<comment type="caution">
    <text evidence="1">The sequence shown here is derived from an EMBL/GenBank/DDBJ whole genome shotgun (WGS) entry which is preliminary data.</text>
</comment>
<name>A0A4Y2HFL1_ARAVE</name>
<proteinExistence type="predicted"/>
<reference evidence="1 2" key="1">
    <citation type="journal article" date="2019" name="Sci. Rep.">
        <title>Orb-weaving spider Araneus ventricosus genome elucidates the spidroin gene catalogue.</title>
        <authorList>
            <person name="Kono N."/>
            <person name="Nakamura H."/>
            <person name="Ohtoshi R."/>
            <person name="Moran D.A.P."/>
            <person name="Shinohara A."/>
            <person name="Yoshida Y."/>
            <person name="Fujiwara M."/>
            <person name="Mori M."/>
            <person name="Tomita M."/>
            <person name="Arakawa K."/>
        </authorList>
    </citation>
    <scope>NUCLEOTIDE SEQUENCE [LARGE SCALE GENOMIC DNA]</scope>
</reference>
<dbReference type="EMBL" id="BGPR01001907">
    <property type="protein sequence ID" value="GBM64082.1"/>
    <property type="molecule type" value="Genomic_DNA"/>
</dbReference>
<dbReference type="AlphaFoldDB" id="A0A4Y2HFL1"/>
<protein>
    <submittedName>
        <fullName evidence="1">Uncharacterized protein</fullName>
    </submittedName>
</protein>
<sequence length="112" mass="12713">MRGFILNSKIDAHQAYIPLIPKAIGIKGHQNTGNARAPLSKIREIHCHLKNYNDSWQCPNCKKTSLFPKHIWARHSNEESTKSRCEINHTLTKGGGNFRVTFGRFGRLPSFA</sequence>
<gene>
    <name evidence="1" type="ORF">AVEN_120996_1</name>
</gene>
<keyword evidence="2" id="KW-1185">Reference proteome</keyword>
<evidence type="ECO:0000313" key="1">
    <source>
        <dbReference type="EMBL" id="GBM64082.1"/>
    </source>
</evidence>
<accession>A0A4Y2HFL1</accession>